<keyword evidence="1" id="KW-1133">Transmembrane helix</keyword>
<dbReference type="Gene3D" id="3.30.300.30">
    <property type="match status" value="1"/>
</dbReference>
<dbReference type="InterPro" id="IPR020845">
    <property type="entry name" value="AMP-binding_CS"/>
</dbReference>
<feature type="domain" description="AMP-binding enzyme C-terminal" evidence="3">
    <location>
        <begin position="488"/>
        <end position="558"/>
    </location>
</feature>
<name>A0A7H8RD97_TALRU</name>
<feature type="domain" description="AMP-dependent synthetase/ligase" evidence="2">
    <location>
        <begin position="52"/>
        <end position="430"/>
    </location>
</feature>
<proteinExistence type="predicted"/>
<keyword evidence="5" id="KW-1185">Reference proteome</keyword>
<organism evidence="4 5">
    <name type="scientific">Talaromyces rugulosus</name>
    <name type="common">Penicillium rugulosum</name>
    <dbReference type="NCBI Taxonomy" id="121627"/>
    <lineage>
        <taxon>Eukaryota</taxon>
        <taxon>Fungi</taxon>
        <taxon>Dikarya</taxon>
        <taxon>Ascomycota</taxon>
        <taxon>Pezizomycotina</taxon>
        <taxon>Eurotiomycetes</taxon>
        <taxon>Eurotiomycetidae</taxon>
        <taxon>Eurotiales</taxon>
        <taxon>Trichocomaceae</taxon>
        <taxon>Talaromyces</taxon>
        <taxon>Talaromyces sect. Islandici</taxon>
    </lineage>
</organism>
<reference evidence="5" key="1">
    <citation type="submission" date="2020-06" db="EMBL/GenBank/DDBJ databases">
        <title>A chromosome-scale genome assembly of Talaromyces rugulosus W13939.</title>
        <authorList>
            <person name="Wang B."/>
            <person name="Guo L."/>
            <person name="Ye K."/>
            <person name="Wang L."/>
        </authorList>
    </citation>
    <scope>NUCLEOTIDE SEQUENCE [LARGE SCALE GENOMIC DNA]</scope>
    <source>
        <strain evidence="5">W13939</strain>
    </source>
</reference>
<protein>
    <recommendedName>
        <fullName evidence="6">AMP-dependent synthetase/ligase domain-containing protein</fullName>
    </recommendedName>
</protein>
<evidence type="ECO:0000313" key="5">
    <source>
        <dbReference type="Proteomes" id="UP000509510"/>
    </source>
</evidence>
<dbReference type="Gene3D" id="3.40.50.12780">
    <property type="entry name" value="N-terminal domain of ligase-like"/>
    <property type="match status" value="1"/>
</dbReference>
<dbReference type="PROSITE" id="PS00455">
    <property type="entry name" value="AMP_BINDING"/>
    <property type="match status" value="1"/>
</dbReference>
<dbReference type="AlphaFoldDB" id="A0A7H8RD97"/>
<feature type="transmembrane region" description="Helical" evidence="1">
    <location>
        <begin position="91"/>
        <end position="111"/>
    </location>
</feature>
<dbReference type="InterPro" id="IPR045851">
    <property type="entry name" value="AMP-bd_C_sf"/>
</dbReference>
<dbReference type="GO" id="GO:0016405">
    <property type="term" value="F:CoA-ligase activity"/>
    <property type="evidence" value="ECO:0007669"/>
    <property type="project" value="TreeGrafter"/>
</dbReference>
<evidence type="ECO:0000256" key="1">
    <source>
        <dbReference type="SAM" id="Phobius"/>
    </source>
</evidence>
<dbReference type="InterPro" id="IPR042099">
    <property type="entry name" value="ANL_N_sf"/>
</dbReference>
<dbReference type="Pfam" id="PF13193">
    <property type="entry name" value="AMP-binding_C"/>
    <property type="match status" value="1"/>
</dbReference>
<dbReference type="SUPFAM" id="SSF56801">
    <property type="entry name" value="Acetyl-CoA synthetase-like"/>
    <property type="match status" value="1"/>
</dbReference>
<evidence type="ECO:0000259" key="2">
    <source>
        <dbReference type="Pfam" id="PF00501"/>
    </source>
</evidence>
<dbReference type="KEGG" id="trg:TRUGW13939_11369"/>
<dbReference type="EMBL" id="CP055903">
    <property type="protein sequence ID" value="QKX64196.1"/>
    <property type="molecule type" value="Genomic_DNA"/>
</dbReference>
<dbReference type="InterPro" id="IPR025110">
    <property type="entry name" value="AMP-bd_C"/>
</dbReference>
<dbReference type="Pfam" id="PF00501">
    <property type="entry name" value="AMP-binding"/>
    <property type="match status" value="1"/>
</dbReference>
<evidence type="ECO:0000259" key="3">
    <source>
        <dbReference type="Pfam" id="PF13193"/>
    </source>
</evidence>
<dbReference type="RefSeq" id="XP_035350370.1">
    <property type="nucleotide sequence ID" value="XM_035494477.1"/>
</dbReference>
<dbReference type="Proteomes" id="UP000509510">
    <property type="component" value="Chromosome VI"/>
</dbReference>
<gene>
    <name evidence="4" type="ORF">TRUGW13939_11369</name>
</gene>
<dbReference type="InterPro" id="IPR000873">
    <property type="entry name" value="AMP-dep_synth/lig_dom"/>
</dbReference>
<keyword evidence="1" id="KW-0472">Membrane</keyword>
<dbReference type="PANTHER" id="PTHR24096">
    <property type="entry name" value="LONG-CHAIN-FATTY-ACID--COA LIGASE"/>
    <property type="match status" value="1"/>
</dbReference>
<dbReference type="GeneID" id="55998847"/>
<dbReference type="OrthoDB" id="6509636at2759"/>
<sequence length="575" mass="63567">MADAVTERQPANRIITSPLNVEIPAIDVASYVFSSGTAASRGTPLYFNAEKPSQNFSLDEAKIEVKRFARGLQKLNLQPGDRVLLFSGNRLYFPIAFWAIMAAGCVFTAIAPSASALELEYQLRDSGARALLTSPEGAETALKAAKATSISIDRVFLFGDPDENLAHPQIRPWTDVFCSPEEVRSWSWKHITTLEEAKSTTAVINYSSGTTGLPKGVEVTHYNLVANSEQVIFKRNSVADTPLGRQRKANIDSSGERWLAPLPMYHAYGQTYSCMSAARIGAKVFILPNFTLQKYLQFLDIYRITFMTTVPTILTMLDKYENTHHFNLKAIEVVTSGSAPLNGEIAARITEKYMRAGVKVKQGWGLTETTCSVTGFPPDEDDDGRSIGWMNPNCAVKIVPTDDDGQATTKTSETVGEIWVAGPNMMKGYWRNEKATRETVVESDGYRWVRTGDIGYVDGRGCIYIVDRLKELIKVKGLQVAPAELQLILVTHPGVLDAAVVGAKINGQEHPRAFVVRKNEDIKAEDIAGWVKQRLSPHKWLTGGVYFVDSIPRTPSGKVKKRDLPEIESQRVSKL</sequence>
<evidence type="ECO:0008006" key="6">
    <source>
        <dbReference type="Google" id="ProtNLM"/>
    </source>
</evidence>
<accession>A0A7H8RD97</accession>
<keyword evidence="1" id="KW-0812">Transmembrane</keyword>
<evidence type="ECO:0000313" key="4">
    <source>
        <dbReference type="EMBL" id="QKX64196.1"/>
    </source>
</evidence>
<dbReference type="PANTHER" id="PTHR24096:SF424">
    <property type="entry name" value="ACETYL-COA SYNTHETASE-LIKE PROTEIN-RELATED"/>
    <property type="match status" value="1"/>
</dbReference>